<dbReference type="AlphaFoldDB" id="D6SU76"/>
<reference evidence="1" key="1">
    <citation type="submission" date="2010-05" db="EMBL/GenBank/DDBJ databases">
        <title>The draft genome of Desulfonatronospira thiodismutans ASO3-1.</title>
        <authorList>
            <consortium name="US DOE Joint Genome Institute (JGI-PGF)"/>
            <person name="Lucas S."/>
            <person name="Copeland A."/>
            <person name="Lapidus A."/>
            <person name="Cheng J.-F."/>
            <person name="Bruce D."/>
            <person name="Goodwin L."/>
            <person name="Pitluck S."/>
            <person name="Chertkov O."/>
            <person name="Brettin T."/>
            <person name="Detter J.C."/>
            <person name="Han C."/>
            <person name="Land M.L."/>
            <person name="Hauser L."/>
            <person name="Kyrpides N."/>
            <person name="Mikhailova N."/>
            <person name="Muyzer G."/>
            <person name="Woyke T."/>
        </authorList>
    </citation>
    <scope>NUCLEOTIDE SEQUENCE [LARGE SCALE GENOMIC DNA]</scope>
    <source>
        <strain evidence="1">ASO3-1</strain>
    </source>
</reference>
<keyword evidence="2" id="KW-1185">Reference proteome</keyword>
<proteinExistence type="predicted"/>
<dbReference type="Proteomes" id="UP000005496">
    <property type="component" value="Unassembled WGS sequence"/>
</dbReference>
<gene>
    <name evidence="1" type="ORF">Dthio_PD0163</name>
</gene>
<dbReference type="EMBL" id="ACJN02000004">
    <property type="protein sequence ID" value="EFI32856.1"/>
    <property type="molecule type" value="Genomic_DNA"/>
</dbReference>
<evidence type="ECO:0000313" key="1">
    <source>
        <dbReference type="EMBL" id="EFI32856.1"/>
    </source>
</evidence>
<name>D6SU76_9BACT</name>
<accession>D6SU76</accession>
<comment type="caution">
    <text evidence="1">The sequence shown here is derived from an EMBL/GenBank/DDBJ whole genome shotgun (WGS) entry which is preliminary data.</text>
</comment>
<organism evidence="1 2">
    <name type="scientific">Desulfonatronospira thiodismutans ASO3-1</name>
    <dbReference type="NCBI Taxonomy" id="555779"/>
    <lineage>
        <taxon>Bacteria</taxon>
        <taxon>Pseudomonadati</taxon>
        <taxon>Thermodesulfobacteriota</taxon>
        <taxon>Desulfovibrionia</taxon>
        <taxon>Desulfovibrionales</taxon>
        <taxon>Desulfonatronovibrionaceae</taxon>
        <taxon>Desulfonatronospira</taxon>
    </lineage>
</organism>
<sequence>MGNSALSLPISCMACFGQLSTSFTHFKQCTNWATHRLLPGIYLPHFMHGILWAIKATLYPFQTRYTLGNSAPSLPISCMACFGQFSTSFTHFRQRTNWATHRLLPGIYLPHFMHGILWAAYFTGKRTAFHSKVDSVPWEKGQHSMLMMDSHSTARWTAFHGKMDTFTMNSPL</sequence>
<evidence type="ECO:0000313" key="2">
    <source>
        <dbReference type="Proteomes" id="UP000005496"/>
    </source>
</evidence>
<protein>
    <submittedName>
        <fullName evidence="1">Uncharacterized protein</fullName>
    </submittedName>
</protein>